<accession>A0A8S3HLB9</accession>
<evidence type="ECO:0000256" key="2">
    <source>
        <dbReference type="ARBA" id="ARBA00022487"/>
    </source>
</evidence>
<gene>
    <name evidence="6" type="ORF">GIL414_LOCUS70233</name>
</gene>
<evidence type="ECO:0000256" key="3">
    <source>
        <dbReference type="ARBA" id="ARBA00022801"/>
    </source>
</evidence>
<name>A0A8S3HLB9_9BILA</name>
<dbReference type="PROSITE" id="PS00941">
    <property type="entry name" value="CARBOXYLESTERASE_B_2"/>
    <property type="match status" value="1"/>
</dbReference>
<feature type="non-terminal residue" evidence="6">
    <location>
        <position position="192"/>
    </location>
</feature>
<dbReference type="GO" id="GO:0006581">
    <property type="term" value="P:acetylcholine catabolic process"/>
    <property type="evidence" value="ECO:0007669"/>
    <property type="project" value="TreeGrafter"/>
</dbReference>
<proteinExistence type="inferred from homology"/>
<keyword evidence="4" id="KW-1015">Disulfide bond</keyword>
<dbReference type="InterPro" id="IPR000997">
    <property type="entry name" value="Cholinesterase"/>
</dbReference>
<dbReference type="Gene3D" id="3.40.50.1820">
    <property type="entry name" value="alpha/beta hydrolase"/>
    <property type="match status" value="1"/>
</dbReference>
<protein>
    <recommendedName>
        <fullName evidence="5">Carboxylesterase type B domain-containing protein</fullName>
    </recommendedName>
</protein>
<dbReference type="Pfam" id="PF00135">
    <property type="entry name" value="COesterase"/>
    <property type="match status" value="1"/>
</dbReference>
<dbReference type="InterPro" id="IPR002018">
    <property type="entry name" value="CarbesteraseB"/>
</dbReference>
<dbReference type="PANTHER" id="PTHR43918">
    <property type="entry name" value="ACETYLCHOLINESTERASE"/>
    <property type="match status" value="1"/>
</dbReference>
<dbReference type="GO" id="GO:0019695">
    <property type="term" value="P:choline metabolic process"/>
    <property type="evidence" value="ECO:0007669"/>
    <property type="project" value="TreeGrafter"/>
</dbReference>
<dbReference type="InterPro" id="IPR050654">
    <property type="entry name" value="AChE-related_enzymes"/>
</dbReference>
<reference evidence="6" key="1">
    <citation type="submission" date="2021-02" db="EMBL/GenBank/DDBJ databases">
        <authorList>
            <person name="Nowell W R."/>
        </authorList>
    </citation>
    <scope>NUCLEOTIDE SEQUENCE</scope>
</reference>
<organism evidence="6 7">
    <name type="scientific">Rotaria magnacalcarata</name>
    <dbReference type="NCBI Taxonomy" id="392030"/>
    <lineage>
        <taxon>Eukaryota</taxon>
        <taxon>Metazoa</taxon>
        <taxon>Spiralia</taxon>
        <taxon>Gnathifera</taxon>
        <taxon>Rotifera</taxon>
        <taxon>Eurotatoria</taxon>
        <taxon>Bdelloidea</taxon>
        <taxon>Philodinida</taxon>
        <taxon>Philodinidae</taxon>
        <taxon>Rotaria</taxon>
    </lineage>
</organism>
<evidence type="ECO:0000313" key="6">
    <source>
        <dbReference type="EMBL" id="CAF5183776.1"/>
    </source>
</evidence>
<keyword evidence="2" id="KW-0719">Serine esterase</keyword>
<dbReference type="InterPro" id="IPR019819">
    <property type="entry name" value="Carboxylesterase_B_CS"/>
</dbReference>
<evidence type="ECO:0000256" key="4">
    <source>
        <dbReference type="ARBA" id="ARBA00023157"/>
    </source>
</evidence>
<dbReference type="AlphaFoldDB" id="A0A8S3HLB9"/>
<evidence type="ECO:0000256" key="1">
    <source>
        <dbReference type="ARBA" id="ARBA00005964"/>
    </source>
</evidence>
<dbReference type="PRINTS" id="PR00878">
    <property type="entry name" value="CHOLNESTRASE"/>
</dbReference>
<comment type="caution">
    <text evidence="6">The sequence shown here is derived from an EMBL/GenBank/DDBJ whole genome shotgun (WGS) entry which is preliminary data.</text>
</comment>
<comment type="similarity">
    <text evidence="1">Belongs to the type-B carboxylesterase/lipase family.</text>
</comment>
<dbReference type="Proteomes" id="UP000681720">
    <property type="component" value="Unassembled WGS sequence"/>
</dbReference>
<keyword evidence="3" id="KW-0378">Hydrolase</keyword>
<evidence type="ECO:0000259" key="5">
    <source>
        <dbReference type="Pfam" id="PF00135"/>
    </source>
</evidence>
<sequence>MYIFNLSFFSSFSTFSSSSSSSTDPLVRSTNSGRVRGFDSYFYTSDSRRLHHVRAWLGIPFAKPPVGQRRFKAPERVEPWSGILNTIHFPATCWQTEQIVYNLEAEKIWSPVTNCSEDCLYLNIWAPVSNTQPTQPMAVLVWIYGGAFVTGSSAIDLYDGRILAATNNVIVVSMQYRLQSLGFLFLDRPDAP</sequence>
<dbReference type="GO" id="GO:0005615">
    <property type="term" value="C:extracellular space"/>
    <property type="evidence" value="ECO:0007669"/>
    <property type="project" value="TreeGrafter"/>
</dbReference>
<dbReference type="InterPro" id="IPR029058">
    <property type="entry name" value="AB_hydrolase_fold"/>
</dbReference>
<dbReference type="GO" id="GO:0005886">
    <property type="term" value="C:plasma membrane"/>
    <property type="evidence" value="ECO:0007669"/>
    <property type="project" value="TreeGrafter"/>
</dbReference>
<dbReference type="SUPFAM" id="SSF53474">
    <property type="entry name" value="alpha/beta-Hydrolases"/>
    <property type="match status" value="1"/>
</dbReference>
<dbReference type="EMBL" id="CAJOBJ010331796">
    <property type="protein sequence ID" value="CAF5183776.1"/>
    <property type="molecule type" value="Genomic_DNA"/>
</dbReference>
<evidence type="ECO:0000313" key="7">
    <source>
        <dbReference type="Proteomes" id="UP000681720"/>
    </source>
</evidence>
<dbReference type="GO" id="GO:0003990">
    <property type="term" value="F:acetylcholinesterase activity"/>
    <property type="evidence" value="ECO:0007669"/>
    <property type="project" value="TreeGrafter"/>
</dbReference>
<feature type="domain" description="Carboxylesterase type B" evidence="5">
    <location>
        <begin position="27"/>
        <end position="190"/>
    </location>
</feature>
<dbReference type="PANTHER" id="PTHR43918:SF13">
    <property type="entry name" value="ACETYLCHOLINESTERASE"/>
    <property type="match status" value="1"/>
</dbReference>